<gene>
    <name evidence="1" type="ORF">DY048_07075</name>
</gene>
<dbReference type="EMBL" id="QUAM01000006">
    <property type="protein sequence ID" value="TPR12765.1"/>
    <property type="molecule type" value="Genomic_DNA"/>
</dbReference>
<organism evidence="1 2">
    <name type="scientific">Apilactobacillus timberlakei</name>
    <dbReference type="NCBI Taxonomy" id="2008380"/>
    <lineage>
        <taxon>Bacteria</taxon>
        <taxon>Bacillati</taxon>
        <taxon>Bacillota</taxon>
        <taxon>Bacilli</taxon>
        <taxon>Lactobacillales</taxon>
        <taxon>Lactobacillaceae</taxon>
        <taxon>Apilactobacillus</taxon>
    </lineage>
</organism>
<sequence>MTIDELNKKLNDSDWTIHAKLIDGNTFFYGIDDDEILKLDRNNTVSLFRAKLANFGFFKLVTPYVDTPVNERKPEKKYIVSIAFKDEMAICYTNKLEGYDLINANKYVLPTECLFTKDDLEDLYGHLMEEYGKHYELVAETATIDANLYKELL</sequence>
<evidence type="ECO:0000313" key="2">
    <source>
        <dbReference type="Proteomes" id="UP000767392"/>
    </source>
</evidence>
<keyword evidence="2" id="KW-1185">Reference proteome</keyword>
<proteinExistence type="predicted"/>
<dbReference type="Proteomes" id="UP000767392">
    <property type="component" value="Unassembled WGS sequence"/>
</dbReference>
<evidence type="ECO:0000313" key="1">
    <source>
        <dbReference type="EMBL" id="TPR12765.1"/>
    </source>
</evidence>
<evidence type="ECO:0008006" key="3">
    <source>
        <dbReference type="Google" id="ProtNLM"/>
    </source>
</evidence>
<name>A0ABY2YVK8_9LACO</name>
<protein>
    <recommendedName>
        <fullName evidence="3">DUF1828 domain-containing protein</fullName>
    </recommendedName>
</protein>
<reference evidence="1 2" key="1">
    <citation type="submission" date="2018-08" db="EMBL/GenBank/DDBJ databases">
        <title>Comparative genomics of wild bee and flower associated Lactobacillus reveals potential adaptation to the bee host.</title>
        <authorList>
            <person name="Vuong H.Q."/>
            <person name="Mcfrederick Q.S."/>
        </authorList>
    </citation>
    <scope>NUCLEOTIDE SEQUENCE [LARGE SCALE GENOMIC DNA]</scope>
    <source>
        <strain evidence="1 2">HV_04</strain>
    </source>
</reference>
<dbReference type="RefSeq" id="WP_105988489.1">
    <property type="nucleotide sequence ID" value="NZ_POST01000009.1"/>
</dbReference>
<comment type="caution">
    <text evidence="1">The sequence shown here is derived from an EMBL/GenBank/DDBJ whole genome shotgun (WGS) entry which is preliminary data.</text>
</comment>
<accession>A0ABY2YVK8</accession>